<keyword evidence="4" id="KW-1185">Reference proteome</keyword>
<evidence type="ECO:0000259" key="2">
    <source>
        <dbReference type="Pfam" id="PF05257"/>
    </source>
</evidence>
<dbReference type="InterPro" id="IPR038765">
    <property type="entry name" value="Papain-like_cys_pep_sf"/>
</dbReference>
<dbReference type="InterPro" id="IPR007921">
    <property type="entry name" value="CHAP_dom"/>
</dbReference>
<dbReference type="AlphaFoldDB" id="A0A7W7Q0X0"/>
<dbReference type="EMBL" id="JACHJQ010000001">
    <property type="protein sequence ID" value="MBB4904803.1"/>
    <property type="molecule type" value="Genomic_DNA"/>
</dbReference>
<accession>A0A7W7Q0X0</accession>
<protein>
    <submittedName>
        <fullName evidence="3">Tfp pilus assembly protein PilE</fullName>
    </submittedName>
</protein>
<sequence>MDSHVIARKVAGQLVAHRDKLAGKAEDAHRAQAALEATARAVERHHADHKSTAATATSHWDGRAAAGFDRKARTMTKALDVTAASSAKGASIVAATASSLSTNHRAVAHLVDEYTTKAAAILDAARAVQGAGQRAALLRAVGQVADLVRTYTNESVKHLRAVQREMKDAAEDLRKLERRVEHDGFADPGERRKKHPAGGGSGKGGGAVGKRVVDRARGQLGYREGAGNTNKFGPTGPWCSNFATWSWQKSGVDIGILPFTGDVYEWGQERGLAYGKNNLEQARPGDVLLFGTGPQSPQTSTHIGIVESVHGDRVTLIEGNSADQVRRVTHTLSSSTFYGGVHPK</sequence>
<evidence type="ECO:0000256" key="1">
    <source>
        <dbReference type="SAM" id="MobiDB-lite"/>
    </source>
</evidence>
<evidence type="ECO:0000313" key="4">
    <source>
        <dbReference type="Proteomes" id="UP000520767"/>
    </source>
</evidence>
<dbReference type="RefSeq" id="WP_184809004.1">
    <property type="nucleotide sequence ID" value="NZ_JACHJQ010000001.1"/>
</dbReference>
<feature type="compositionally biased region" description="Basic and acidic residues" evidence="1">
    <location>
        <begin position="179"/>
        <end position="190"/>
    </location>
</feature>
<evidence type="ECO:0000313" key="3">
    <source>
        <dbReference type="EMBL" id="MBB4904803.1"/>
    </source>
</evidence>
<dbReference type="Pfam" id="PF05257">
    <property type="entry name" value="CHAP"/>
    <property type="match status" value="1"/>
</dbReference>
<feature type="region of interest" description="Disordered" evidence="1">
    <location>
        <begin position="179"/>
        <end position="210"/>
    </location>
</feature>
<organism evidence="3 4">
    <name type="scientific">Actinophytocola algeriensis</name>
    <dbReference type="NCBI Taxonomy" id="1768010"/>
    <lineage>
        <taxon>Bacteria</taxon>
        <taxon>Bacillati</taxon>
        <taxon>Actinomycetota</taxon>
        <taxon>Actinomycetes</taxon>
        <taxon>Pseudonocardiales</taxon>
        <taxon>Pseudonocardiaceae</taxon>
    </lineage>
</organism>
<proteinExistence type="predicted"/>
<dbReference type="Proteomes" id="UP000520767">
    <property type="component" value="Unassembled WGS sequence"/>
</dbReference>
<feature type="domain" description="Peptidase C51" evidence="2">
    <location>
        <begin position="235"/>
        <end position="320"/>
    </location>
</feature>
<reference evidence="3 4" key="1">
    <citation type="submission" date="2020-08" db="EMBL/GenBank/DDBJ databases">
        <title>Genomic Encyclopedia of Type Strains, Phase III (KMG-III): the genomes of soil and plant-associated and newly described type strains.</title>
        <authorList>
            <person name="Whitman W."/>
        </authorList>
    </citation>
    <scope>NUCLEOTIDE SEQUENCE [LARGE SCALE GENOMIC DNA]</scope>
    <source>
        <strain evidence="3 4">CECT 8960</strain>
    </source>
</reference>
<feature type="compositionally biased region" description="Gly residues" evidence="1">
    <location>
        <begin position="197"/>
        <end position="208"/>
    </location>
</feature>
<dbReference type="Gene3D" id="3.90.1720.10">
    <property type="entry name" value="endopeptidase domain like (from Nostoc punctiforme)"/>
    <property type="match status" value="1"/>
</dbReference>
<gene>
    <name evidence="3" type="ORF">FHR82_001013</name>
</gene>
<name>A0A7W7Q0X0_9PSEU</name>
<dbReference type="SUPFAM" id="SSF54001">
    <property type="entry name" value="Cysteine proteinases"/>
    <property type="match status" value="1"/>
</dbReference>
<comment type="caution">
    <text evidence="3">The sequence shown here is derived from an EMBL/GenBank/DDBJ whole genome shotgun (WGS) entry which is preliminary data.</text>
</comment>